<protein>
    <submittedName>
        <fullName evidence="1">Uncharacterized protein</fullName>
    </submittedName>
</protein>
<sequence length="159" mass="18082">MEATQLIDVDIEESVIGIGGFEWKSRVSCVEKMASVCIERKVKFDEVLGAINFTSYCSNPLKMTKKQLSMLKRDVNKRVKDLQHEKMVPEVGDQVRVPKLVKNQLLGGYVQDGRNLVEAIVISQRKMTSGYHYKVKRVADGEIQEGNGHMIKEILTKRE</sequence>
<dbReference type="OrthoDB" id="2610724at2"/>
<dbReference type="Proteomes" id="UP000190188">
    <property type="component" value="Unassembled WGS sequence"/>
</dbReference>
<evidence type="ECO:0000313" key="1">
    <source>
        <dbReference type="EMBL" id="OPA77492.1"/>
    </source>
</evidence>
<keyword evidence="2" id="KW-1185">Reference proteome</keyword>
<dbReference type="RefSeq" id="WP_078499233.1">
    <property type="nucleotide sequence ID" value="NZ_MSZX01000005.1"/>
</dbReference>
<evidence type="ECO:0000313" key="2">
    <source>
        <dbReference type="Proteomes" id="UP000190188"/>
    </source>
</evidence>
<dbReference type="STRING" id="1324314.BVG16_13640"/>
<accession>A0A1T2XCJ1</accession>
<organism evidence="1 2">
    <name type="scientific">Paenibacillus selenitireducens</name>
    <dbReference type="NCBI Taxonomy" id="1324314"/>
    <lineage>
        <taxon>Bacteria</taxon>
        <taxon>Bacillati</taxon>
        <taxon>Bacillota</taxon>
        <taxon>Bacilli</taxon>
        <taxon>Bacillales</taxon>
        <taxon>Paenibacillaceae</taxon>
        <taxon>Paenibacillus</taxon>
    </lineage>
</organism>
<reference evidence="1 2" key="1">
    <citation type="submission" date="2017-01" db="EMBL/GenBank/DDBJ databases">
        <title>Genome analysis of Paenibacillus selenitrireducens ES3-24.</title>
        <authorList>
            <person name="Xu D."/>
            <person name="Yao R."/>
            <person name="Zheng S."/>
        </authorList>
    </citation>
    <scope>NUCLEOTIDE SEQUENCE [LARGE SCALE GENOMIC DNA]</scope>
    <source>
        <strain evidence="1 2">ES3-24</strain>
    </source>
</reference>
<proteinExistence type="predicted"/>
<dbReference type="EMBL" id="MSZX01000005">
    <property type="protein sequence ID" value="OPA77492.1"/>
    <property type="molecule type" value="Genomic_DNA"/>
</dbReference>
<gene>
    <name evidence="1" type="ORF">BVG16_13640</name>
</gene>
<name>A0A1T2XCJ1_9BACL</name>
<dbReference type="AlphaFoldDB" id="A0A1T2XCJ1"/>
<comment type="caution">
    <text evidence="1">The sequence shown here is derived from an EMBL/GenBank/DDBJ whole genome shotgun (WGS) entry which is preliminary data.</text>
</comment>